<feature type="compositionally biased region" description="Basic and acidic residues" evidence="8">
    <location>
        <begin position="1"/>
        <end position="15"/>
    </location>
</feature>
<feature type="transmembrane region" description="Helical" evidence="7">
    <location>
        <begin position="177"/>
        <end position="194"/>
    </location>
</feature>
<keyword evidence="11" id="KW-1185">Reference proteome</keyword>
<dbReference type="PROSITE" id="PS50928">
    <property type="entry name" value="ABC_TM1"/>
    <property type="match status" value="1"/>
</dbReference>
<evidence type="ECO:0000256" key="5">
    <source>
        <dbReference type="ARBA" id="ARBA00022989"/>
    </source>
</evidence>
<dbReference type="Pfam" id="PF00528">
    <property type="entry name" value="BPD_transp_1"/>
    <property type="match status" value="1"/>
</dbReference>
<reference evidence="10 11" key="1">
    <citation type="submission" date="2014-05" db="EMBL/GenBank/DDBJ databases">
        <title>Draft Genome Sequence of Kitasatospora cheerisanensis KCTC 2395.</title>
        <authorList>
            <person name="Nam D.H."/>
        </authorList>
    </citation>
    <scope>NUCLEOTIDE SEQUENCE [LARGE SCALE GENOMIC DNA]</scope>
    <source>
        <strain evidence="10 11">KCTC 2395</strain>
    </source>
</reference>
<comment type="subcellular location">
    <subcellularLocation>
        <location evidence="1 7">Cell membrane</location>
        <topology evidence="1 7">Multi-pass membrane protein</topology>
    </subcellularLocation>
</comment>
<evidence type="ECO:0000256" key="1">
    <source>
        <dbReference type="ARBA" id="ARBA00004651"/>
    </source>
</evidence>
<dbReference type="Pfam" id="PF12911">
    <property type="entry name" value="OppC_N"/>
    <property type="match status" value="1"/>
</dbReference>
<dbReference type="EMBL" id="JNBY01000095">
    <property type="protein sequence ID" value="KDN83302.1"/>
    <property type="molecule type" value="Genomic_DNA"/>
</dbReference>
<feature type="transmembrane region" description="Helical" evidence="7">
    <location>
        <begin position="249"/>
        <end position="269"/>
    </location>
</feature>
<dbReference type="OrthoDB" id="9812701at2"/>
<organism evidence="10 11">
    <name type="scientific">Kitasatospora cheerisanensis KCTC 2395</name>
    <dbReference type="NCBI Taxonomy" id="1348663"/>
    <lineage>
        <taxon>Bacteria</taxon>
        <taxon>Bacillati</taxon>
        <taxon>Actinomycetota</taxon>
        <taxon>Actinomycetes</taxon>
        <taxon>Kitasatosporales</taxon>
        <taxon>Streptomycetaceae</taxon>
        <taxon>Kitasatospora</taxon>
    </lineage>
</organism>
<keyword evidence="4 7" id="KW-0812">Transmembrane</keyword>
<dbReference type="SUPFAM" id="SSF161098">
    <property type="entry name" value="MetI-like"/>
    <property type="match status" value="1"/>
</dbReference>
<gene>
    <name evidence="10" type="ORF">KCH_47840</name>
</gene>
<evidence type="ECO:0000256" key="3">
    <source>
        <dbReference type="ARBA" id="ARBA00022475"/>
    </source>
</evidence>
<comment type="similarity">
    <text evidence="7">Belongs to the binding-protein-dependent transport system permease family.</text>
</comment>
<comment type="caution">
    <text evidence="10">The sequence shown here is derived from an EMBL/GenBank/DDBJ whole genome shotgun (WGS) entry which is preliminary data.</text>
</comment>
<dbReference type="PANTHER" id="PTHR43386">
    <property type="entry name" value="OLIGOPEPTIDE TRANSPORT SYSTEM PERMEASE PROTEIN APPC"/>
    <property type="match status" value="1"/>
</dbReference>
<dbReference type="Gene3D" id="1.10.3720.10">
    <property type="entry name" value="MetI-like"/>
    <property type="match status" value="1"/>
</dbReference>
<feature type="transmembrane region" description="Helical" evidence="7">
    <location>
        <begin position="305"/>
        <end position="328"/>
    </location>
</feature>
<feature type="transmembrane region" description="Helical" evidence="7">
    <location>
        <begin position="68"/>
        <end position="89"/>
    </location>
</feature>
<protein>
    <submittedName>
        <fullName evidence="10">Peptide ABC transporter permease</fullName>
    </submittedName>
</protein>
<dbReference type="InterPro" id="IPR000515">
    <property type="entry name" value="MetI-like"/>
</dbReference>
<evidence type="ECO:0000259" key="9">
    <source>
        <dbReference type="PROSITE" id="PS50928"/>
    </source>
</evidence>
<dbReference type="GO" id="GO:0055085">
    <property type="term" value="P:transmembrane transport"/>
    <property type="evidence" value="ECO:0007669"/>
    <property type="project" value="InterPro"/>
</dbReference>
<feature type="transmembrane region" description="Helical" evidence="7">
    <location>
        <begin position="200"/>
        <end position="218"/>
    </location>
</feature>
<accession>A0A066YPZ8</accession>
<feature type="region of interest" description="Disordered" evidence="8">
    <location>
        <begin position="1"/>
        <end position="23"/>
    </location>
</feature>
<dbReference type="InterPro" id="IPR025966">
    <property type="entry name" value="OppC_N"/>
</dbReference>
<sequence>MPDRNDAIPDDHDPLRNIQPTDSDHLDYVGQQGMAVEQETLIEPDPVKREQARSLWGDAWRDLRRRPIFLISAVLILLLVLIAIFPGLFTSTDPRAADLTNNYLRRPDWSDFFGAGWFGYDGQGRSIYARVIYGARASITVGICVTLAVTLLGGLAGMTAGYFGGWIDAVISRITDIFFGIPLLLGALVLLNAFATRNVWSVVIALAFLGWTQLARVMRGSVITVKQSDYVVAGRALGAGTGRLMFRHILPNAIAPVIVVATIALGGYITAEATLSFLGIGLQDPTISWGVDISSAQKVIRQAPFALFFPAAALSITVLAFIMLGDAVRDALDPKLR</sequence>
<dbReference type="AlphaFoldDB" id="A0A066YPZ8"/>
<dbReference type="InterPro" id="IPR050366">
    <property type="entry name" value="BP-dependent_transpt_permease"/>
</dbReference>
<keyword evidence="5 7" id="KW-1133">Transmembrane helix</keyword>
<name>A0A066YPZ8_9ACTN</name>
<dbReference type="InterPro" id="IPR035906">
    <property type="entry name" value="MetI-like_sf"/>
</dbReference>
<dbReference type="PATRIC" id="fig|1348663.4.peg.4622"/>
<dbReference type="HOGENOM" id="CLU_028518_1_4_11"/>
<feature type="transmembrane region" description="Helical" evidence="7">
    <location>
        <begin position="139"/>
        <end position="165"/>
    </location>
</feature>
<keyword evidence="2 7" id="KW-0813">Transport</keyword>
<feature type="domain" description="ABC transmembrane type-1" evidence="9">
    <location>
        <begin position="135"/>
        <end position="325"/>
    </location>
</feature>
<keyword evidence="6 7" id="KW-0472">Membrane</keyword>
<dbReference type="CDD" id="cd06261">
    <property type="entry name" value="TM_PBP2"/>
    <property type="match status" value="1"/>
</dbReference>
<evidence type="ECO:0000256" key="2">
    <source>
        <dbReference type="ARBA" id="ARBA00022448"/>
    </source>
</evidence>
<dbReference type="eggNOG" id="COG1173">
    <property type="taxonomic scope" value="Bacteria"/>
</dbReference>
<evidence type="ECO:0000313" key="11">
    <source>
        <dbReference type="Proteomes" id="UP000027178"/>
    </source>
</evidence>
<evidence type="ECO:0000256" key="6">
    <source>
        <dbReference type="ARBA" id="ARBA00023136"/>
    </source>
</evidence>
<evidence type="ECO:0000313" key="10">
    <source>
        <dbReference type="EMBL" id="KDN83302.1"/>
    </source>
</evidence>
<keyword evidence="3" id="KW-1003">Cell membrane</keyword>
<evidence type="ECO:0000256" key="4">
    <source>
        <dbReference type="ARBA" id="ARBA00022692"/>
    </source>
</evidence>
<dbReference type="GO" id="GO:0005886">
    <property type="term" value="C:plasma membrane"/>
    <property type="evidence" value="ECO:0007669"/>
    <property type="project" value="UniProtKB-SubCell"/>
</dbReference>
<evidence type="ECO:0000256" key="8">
    <source>
        <dbReference type="SAM" id="MobiDB-lite"/>
    </source>
</evidence>
<dbReference type="PANTHER" id="PTHR43386:SF6">
    <property type="entry name" value="ABC TRANSPORTER PERMEASE PROTEIN"/>
    <property type="match status" value="1"/>
</dbReference>
<proteinExistence type="inferred from homology"/>
<evidence type="ECO:0000256" key="7">
    <source>
        <dbReference type="RuleBase" id="RU363032"/>
    </source>
</evidence>
<dbReference type="Proteomes" id="UP000027178">
    <property type="component" value="Unassembled WGS sequence"/>
</dbReference>